<protein>
    <submittedName>
        <fullName evidence="1">Uncharacterized protein</fullName>
    </submittedName>
</protein>
<evidence type="ECO:0000313" key="2">
    <source>
        <dbReference type="Proteomes" id="UP000887013"/>
    </source>
</evidence>
<dbReference type="EMBL" id="BMAW01031315">
    <property type="protein sequence ID" value="GFU20622.1"/>
    <property type="molecule type" value="Genomic_DNA"/>
</dbReference>
<proteinExistence type="predicted"/>
<accession>A0A8X6UDI4</accession>
<keyword evidence="2" id="KW-1185">Reference proteome</keyword>
<gene>
    <name evidence="1" type="ORF">NPIL_435941</name>
</gene>
<sequence length="78" mass="9275">MFPNVLDDLELWNPTTKIQLLQTVYKYEDMHLNIKQSIKKKEQTRMKRRELYIFPEGMDNSTSAASFQNYDGVKDVVM</sequence>
<dbReference type="Proteomes" id="UP000887013">
    <property type="component" value="Unassembled WGS sequence"/>
</dbReference>
<evidence type="ECO:0000313" key="1">
    <source>
        <dbReference type="EMBL" id="GFU20622.1"/>
    </source>
</evidence>
<name>A0A8X6UDI4_NEPPI</name>
<reference evidence="1" key="1">
    <citation type="submission" date="2020-08" db="EMBL/GenBank/DDBJ databases">
        <title>Multicomponent nature underlies the extraordinary mechanical properties of spider dragline silk.</title>
        <authorList>
            <person name="Kono N."/>
            <person name="Nakamura H."/>
            <person name="Mori M."/>
            <person name="Yoshida Y."/>
            <person name="Ohtoshi R."/>
            <person name="Malay A.D."/>
            <person name="Moran D.A.P."/>
            <person name="Tomita M."/>
            <person name="Numata K."/>
            <person name="Arakawa K."/>
        </authorList>
    </citation>
    <scope>NUCLEOTIDE SEQUENCE</scope>
</reference>
<comment type="caution">
    <text evidence="1">The sequence shown here is derived from an EMBL/GenBank/DDBJ whole genome shotgun (WGS) entry which is preliminary data.</text>
</comment>
<dbReference type="AlphaFoldDB" id="A0A8X6UDI4"/>
<organism evidence="1 2">
    <name type="scientific">Nephila pilipes</name>
    <name type="common">Giant wood spider</name>
    <name type="synonym">Nephila maculata</name>
    <dbReference type="NCBI Taxonomy" id="299642"/>
    <lineage>
        <taxon>Eukaryota</taxon>
        <taxon>Metazoa</taxon>
        <taxon>Ecdysozoa</taxon>
        <taxon>Arthropoda</taxon>
        <taxon>Chelicerata</taxon>
        <taxon>Arachnida</taxon>
        <taxon>Araneae</taxon>
        <taxon>Araneomorphae</taxon>
        <taxon>Entelegynae</taxon>
        <taxon>Araneoidea</taxon>
        <taxon>Nephilidae</taxon>
        <taxon>Nephila</taxon>
    </lineage>
</organism>